<dbReference type="STRING" id="1121442.SAMN02745702_00192"/>
<feature type="transmembrane region" description="Helical" evidence="6">
    <location>
        <begin position="419"/>
        <end position="435"/>
    </location>
</feature>
<comment type="subcellular location">
    <subcellularLocation>
        <location evidence="1">Membrane</location>
        <topology evidence="1">Multi-pass membrane protein</topology>
    </subcellularLocation>
</comment>
<proteinExistence type="inferred from homology"/>
<keyword evidence="8" id="KW-1185">Reference proteome</keyword>
<evidence type="ECO:0000313" key="8">
    <source>
        <dbReference type="Proteomes" id="UP000189733"/>
    </source>
</evidence>
<feature type="transmembrane region" description="Helical" evidence="6">
    <location>
        <begin position="289"/>
        <end position="313"/>
    </location>
</feature>
<feature type="transmembrane region" description="Helical" evidence="6">
    <location>
        <begin position="200"/>
        <end position="218"/>
    </location>
</feature>
<evidence type="ECO:0000256" key="5">
    <source>
        <dbReference type="ARBA" id="ARBA00023136"/>
    </source>
</evidence>
<sequence>MGEASVNKDLLPTKVHDRTLSFIDFTLLWAGMTVNIAGFAIGAQFYPQLAPVSVLWAIFVAYMMVTLLLVLNGDIGIKYGITFSVYMRACYGYKGSWIPGIIRTIPCFFWFGFQTWVGALALDSVVSMLTGFSNLTLWIILFAGLQVGNAIYGLKAMAKFDWVAIPMLAFVFIAIFLWLLKANDASFAADILHAPSENTYSMPFAIMGIAGGWITMALNSPDLTRQLKVTGDISTNFVERNTIPFAGQVLGLVLAGALILIVGLTASILTGEWNPINVVAQTFGPDKPLILFICFITITFAQWSTNTAANLMPPTYVLLNCFPKLSYAWATIISGIIGIAIMPWEFSDYLVQFQVFSSSLLGPVCGIMLADYYLIRKMKLNVPELYSLSGQYRYAYGFNPAAVIATIVAFIGGFFLPDYAFFVTFLIGIVGYVILMKQLVLPRYEQNIGTERFMETSK</sequence>
<dbReference type="RefSeq" id="WP_078683518.1">
    <property type="nucleotide sequence ID" value="NZ_FUYA01000001.1"/>
</dbReference>
<gene>
    <name evidence="7" type="ORF">SAMN02745702_00192</name>
</gene>
<feature type="transmembrane region" description="Helical" evidence="6">
    <location>
        <begin position="160"/>
        <end position="180"/>
    </location>
</feature>
<dbReference type="Proteomes" id="UP000189733">
    <property type="component" value="Unassembled WGS sequence"/>
</dbReference>
<feature type="transmembrane region" description="Helical" evidence="6">
    <location>
        <begin position="325"/>
        <end position="344"/>
    </location>
</feature>
<feature type="transmembrane region" description="Helical" evidence="6">
    <location>
        <begin position="52"/>
        <end position="71"/>
    </location>
</feature>
<feature type="transmembrane region" description="Helical" evidence="6">
    <location>
        <begin position="91"/>
        <end position="113"/>
    </location>
</feature>
<keyword evidence="5 6" id="KW-0472">Membrane</keyword>
<dbReference type="Gene3D" id="1.10.4160.10">
    <property type="entry name" value="Hydantoin permease"/>
    <property type="match status" value="1"/>
</dbReference>
<evidence type="ECO:0000256" key="3">
    <source>
        <dbReference type="ARBA" id="ARBA00022692"/>
    </source>
</evidence>
<comment type="similarity">
    <text evidence="2">Belongs to the purine-cytosine permease (2.A.39) family.</text>
</comment>
<dbReference type="GO" id="GO:0005886">
    <property type="term" value="C:plasma membrane"/>
    <property type="evidence" value="ECO:0007669"/>
    <property type="project" value="TreeGrafter"/>
</dbReference>
<keyword evidence="4 6" id="KW-1133">Transmembrane helix</keyword>
<feature type="transmembrane region" description="Helical" evidence="6">
    <location>
        <begin position="249"/>
        <end position="269"/>
    </location>
</feature>
<dbReference type="EMBL" id="FUYA01000001">
    <property type="protein sequence ID" value="SKA63683.1"/>
    <property type="molecule type" value="Genomic_DNA"/>
</dbReference>
<dbReference type="AlphaFoldDB" id="A0A1T4VFK1"/>
<feature type="transmembrane region" description="Helical" evidence="6">
    <location>
        <begin position="125"/>
        <end position="148"/>
    </location>
</feature>
<dbReference type="Pfam" id="PF02133">
    <property type="entry name" value="Transp_cyt_pur"/>
    <property type="match status" value="1"/>
</dbReference>
<name>A0A1T4VFK1_9BACT</name>
<dbReference type="GO" id="GO:0015205">
    <property type="term" value="F:nucleobase transmembrane transporter activity"/>
    <property type="evidence" value="ECO:0007669"/>
    <property type="project" value="TreeGrafter"/>
</dbReference>
<reference evidence="7 8" key="1">
    <citation type="submission" date="2017-02" db="EMBL/GenBank/DDBJ databases">
        <authorList>
            <person name="Peterson S.W."/>
        </authorList>
    </citation>
    <scope>NUCLEOTIDE SEQUENCE [LARGE SCALE GENOMIC DNA]</scope>
    <source>
        <strain evidence="7 8">DSM 18034</strain>
    </source>
</reference>
<accession>A0A1T4VFK1</accession>
<feature type="transmembrane region" description="Helical" evidence="6">
    <location>
        <begin position="394"/>
        <end position="413"/>
    </location>
</feature>
<dbReference type="PANTHER" id="PTHR30618">
    <property type="entry name" value="NCS1 FAMILY PURINE/PYRIMIDINE TRANSPORTER"/>
    <property type="match status" value="1"/>
</dbReference>
<evidence type="ECO:0000256" key="4">
    <source>
        <dbReference type="ARBA" id="ARBA00022989"/>
    </source>
</evidence>
<evidence type="ECO:0000256" key="6">
    <source>
        <dbReference type="SAM" id="Phobius"/>
    </source>
</evidence>
<dbReference type="OrthoDB" id="9780088at2"/>
<evidence type="ECO:0000256" key="1">
    <source>
        <dbReference type="ARBA" id="ARBA00004141"/>
    </source>
</evidence>
<dbReference type="PANTHER" id="PTHR30618:SF0">
    <property type="entry name" value="PURINE-URACIL PERMEASE NCS1"/>
    <property type="match status" value="1"/>
</dbReference>
<dbReference type="InterPro" id="IPR001248">
    <property type="entry name" value="Pur-cyt_permease"/>
</dbReference>
<protein>
    <submittedName>
        <fullName evidence="7">Nucleobase:cation symporter-1, NCS1 family</fullName>
    </submittedName>
</protein>
<feature type="transmembrane region" description="Helical" evidence="6">
    <location>
        <begin position="21"/>
        <end position="46"/>
    </location>
</feature>
<dbReference type="InterPro" id="IPR045225">
    <property type="entry name" value="Uracil/uridine/allantoin_perm"/>
</dbReference>
<organism evidence="7 8">
    <name type="scientific">Desulfobaculum bizertense DSM 18034</name>
    <dbReference type="NCBI Taxonomy" id="1121442"/>
    <lineage>
        <taxon>Bacteria</taxon>
        <taxon>Pseudomonadati</taxon>
        <taxon>Thermodesulfobacteriota</taxon>
        <taxon>Desulfovibrionia</taxon>
        <taxon>Desulfovibrionales</taxon>
        <taxon>Desulfovibrionaceae</taxon>
        <taxon>Desulfobaculum</taxon>
    </lineage>
</organism>
<evidence type="ECO:0000256" key="2">
    <source>
        <dbReference type="ARBA" id="ARBA00008974"/>
    </source>
</evidence>
<evidence type="ECO:0000313" key="7">
    <source>
        <dbReference type="EMBL" id="SKA63683.1"/>
    </source>
</evidence>
<feature type="transmembrane region" description="Helical" evidence="6">
    <location>
        <begin position="350"/>
        <end position="374"/>
    </location>
</feature>
<keyword evidence="3 6" id="KW-0812">Transmembrane</keyword>